<reference evidence="1" key="1">
    <citation type="submission" date="2020-08" db="EMBL/GenBank/DDBJ databases">
        <title>Multicomponent nature underlies the extraordinary mechanical properties of spider dragline silk.</title>
        <authorList>
            <person name="Kono N."/>
            <person name="Nakamura H."/>
            <person name="Mori M."/>
            <person name="Yoshida Y."/>
            <person name="Ohtoshi R."/>
            <person name="Malay A.D."/>
            <person name="Moran D.A.P."/>
            <person name="Tomita M."/>
            <person name="Numata K."/>
            <person name="Arakawa K."/>
        </authorList>
    </citation>
    <scope>NUCLEOTIDE SEQUENCE</scope>
</reference>
<sequence>MELASLFASILRLNTEDQSEEEAVDNIWSSQSLRTLYFSHLLYATGFAPCAISRLGRVQSSSFLILVPEASTVLNYLLK</sequence>
<name>A0A8X6Q2V2_NEPPI</name>
<evidence type="ECO:0000313" key="1">
    <source>
        <dbReference type="EMBL" id="GFT93724.1"/>
    </source>
</evidence>
<organism evidence="1 2">
    <name type="scientific">Nephila pilipes</name>
    <name type="common">Giant wood spider</name>
    <name type="synonym">Nephila maculata</name>
    <dbReference type="NCBI Taxonomy" id="299642"/>
    <lineage>
        <taxon>Eukaryota</taxon>
        <taxon>Metazoa</taxon>
        <taxon>Ecdysozoa</taxon>
        <taxon>Arthropoda</taxon>
        <taxon>Chelicerata</taxon>
        <taxon>Arachnida</taxon>
        <taxon>Araneae</taxon>
        <taxon>Araneomorphae</taxon>
        <taxon>Entelegynae</taxon>
        <taxon>Araneoidea</taxon>
        <taxon>Nephilidae</taxon>
        <taxon>Nephila</taxon>
    </lineage>
</organism>
<comment type="caution">
    <text evidence="1">The sequence shown here is derived from an EMBL/GenBank/DDBJ whole genome shotgun (WGS) entry which is preliminary data.</text>
</comment>
<keyword evidence="2" id="KW-1185">Reference proteome</keyword>
<accession>A0A8X6Q2V2</accession>
<protein>
    <submittedName>
        <fullName evidence="1">Uncharacterized protein</fullName>
    </submittedName>
</protein>
<dbReference type="Proteomes" id="UP000887013">
    <property type="component" value="Unassembled WGS sequence"/>
</dbReference>
<dbReference type="AlphaFoldDB" id="A0A8X6Q2V2"/>
<evidence type="ECO:0000313" key="2">
    <source>
        <dbReference type="Proteomes" id="UP000887013"/>
    </source>
</evidence>
<proteinExistence type="predicted"/>
<dbReference type="EMBL" id="BMAW01121388">
    <property type="protein sequence ID" value="GFT93724.1"/>
    <property type="molecule type" value="Genomic_DNA"/>
</dbReference>
<gene>
    <name evidence="1" type="ORF">NPIL_494471</name>
</gene>